<feature type="active site" description="Proton acceptor" evidence="2">
    <location>
        <position position="184"/>
    </location>
</feature>
<dbReference type="GO" id="GO:0030170">
    <property type="term" value="F:pyridoxal phosphate binding"/>
    <property type="evidence" value="ECO:0007669"/>
    <property type="project" value="TreeGrafter"/>
</dbReference>
<dbReference type="EMBL" id="CP002623">
    <property type="protein sequence ID" value="AEI96321.1"/>
    <property type="molecule type" value="Genomic_DNA"/>
</dbReference>
<dbReference type="STRING" id="391595.RLO149_c044340"/>
<reference evidence="5 6" key="1">
    <citation type="journal article" date="2011" name="BMC Genomics">
        <title>Comparative genome analysis and genome-guided physiological analysis of Roseobacter litoralis.</title>
        <authorList>
            <person name="Kalhoefer D."/>
            <person name="Thole S."/>
            <person name="Voget S."/>
            <person name="Lehmann R."/>
            <person name="Liesegang H."/>
            <person name="Wollher A."/>
            <person name="Daniel R."/>
            <person name="Simon M."/>
            <person name="Brinkhoff T."/>
        </authorList>
    </citation>
    <scope>NUCLEOTIDE SEQUENCE [LARGE SCALE GENOMIC DNA]</scope>
    <source>
        <strain evidence="6">ATCC 49566 / DSM 6996 / JCM 21268 / NBRC 15278 / OCh 149</strain>
    </source>
</reference>
<keyword evidence="5" id="KW-0032">Aminotransferase</keyword>
<dbReference type="HOGENOM" id="CLU_033332_7_2_5"/>
<dbReference type="KEGG" id="rli:RLO149_c044340"/>
<accession>F7ZJ76</accession>
<dbReference type="Gene3D" id="3.40.640.10">
    <property type="entry name" value="Type I PLP-dependent aspartate aminotransferase-like (Major domain)"/>
    <property type="match status" value="1"/>
</dbReference>
<evidence type="ECO:0000313" key="6">
    <source>
        <dbReference type="Proteomes" id="UP000001353"/>
    </source>
</evidence>
<dbReference type="PANTHER" id="PTHR30244:SF34">
    <property type="entry name" value="DTDP-4-AMINO-4,6-DIDEOXYGALACTOSE TRANSAMINASE"/>
    <property type="match status" value="1"/>
</dbReference>
<dbReference type="EC" id="2.6.1.-" evidence="5"/>
<keyword evidence="6" id="KW-1185">Reference proteome</keyword>
<keyword evidence="3 4" id="KW-0663">Pyridoxal phosphate</keyword>
<dbReference type="InterPro" id="IPR015422">
    <property type="entry name" value="PyrdxlP-dep_Trfase_small"/>
</dbReference>
<evidence type="ECO:0000256" key="4">
    <source>
        <dbReference type="RuleBase" id="RU004508"/>
    </source>
</evidence>
<dbReference type="PANTHER" id="PTHR30244">
    <property type="entry name" value="TRANSAMINASE"/>
    <property type="match status" value="1"/>
</dbReference>
<evidence type="ECO:0000256" key="1">
    <source>
        <dbReference type="ARBA" id="ARBA00037999"/>
    </source>
</evidence>
<feature type="modified residue" description="N6-(pyridoxal phosphate)lysine" evidence="3">
    <location>
        <position position="184"/>
    </location>
</feature>
<protein>
    <submittedName>
        <fullName evidence="5">UDP-4-amino-4-deoxy-L-arabinose--oxoglutarate aminotransferase ArnB</fullName>
        <ecNumber evidence="5">2.6.1.-</ecNumber>
    </submittedName>
</protein>
<dbReference type="InterPro" id="IPR015421">
    <property type="entry name" value="PyrdxlP-dep_Trfase_major"/>
</dbReference>
<gene>
    <name evidence="5" type="primary">arnB</name>
    <name evidence="5" type="ordered locus">RLO149_c044340</name>
</gene>
<dbReference type="GO" id="GO:0008483">
    <property type="term" value="F:transaminase activity"/>
    <property type="evidence" value="ECO:0007669"/>
    <property type="project" value="UniProtKB-KW"/>
</dbReference>
<sequence>MTHSFLPWAKPNLLGNEKAMLIDALESSWISGGPYVERLERELAEAMYIDHALAVSNGTTALELALRGLGIGQGDEVIVPGFTFVAAANMVVAVGATPVACDVDPETWLLDASKIAPLCGPRTKAVLPVHLYGNVADMDAICESAGSLGLAVIEDTAEATFSRYKNRFAGTLGDVGTFSMHATKTITTGEGGLVVTHDDALAADMRKLRDHGMNPTKRYWHDVAGHNFRLTNLQASLGCAQLEKLDEILADRRRIHASYRARLKGVEGIRLQRFNAEVDPVLWAMTVQLTDTRDLETVRARRDTIMAGMAEQGIETRPGFYALSMMSQYECLPSPHAMHVSASIISPPTFPGLTDAEIDRVCDRLIHCLNATKQG</sequence>
<name>F7ZJ76_ROSLO</name>
<evidence type="ECO:0000313" key="5">
    <source>
        <dbReference type="EMBL" id="AEI96321.1"/>
    </source>
</evidence>
<proteinExistence type="inferred from homology"/>
<dbReference type="CDD" id="cd00616">
    <property type="entry name" value="AHBA_syn"/>
    <property type="match status" value="1"/>
</dbReference>
<evidence type="ECO:0000256" key="3">
    <source>
        <dbReference type="PIRSR" id="PIRSR000390-2"/>
    </source>
</evidence>
<dbReference type="Pfam" id="PF01041">
    <property type="entry name" value="DegT_DnrJ_EryC1"/>
    <property type="match status" value="1"/>
</dbReference>
<evidence type="ECO:0000256" key="2">
    <source>
        <dbReference type="PIRSR" id="PIRSR000390-1"/>
    </source>
</evidence>
<dbReference type="InterPro" id="IPR015424">
    <property type="entry name" value="PyrdxlP-dep_Trfase"/>
</dbReference>
<dbReference type="GO" id="GO:0000271">
    <property type="term" value="P:polysaccharide biosynthetic process"/>
    <property type="evidence" value="ECO:0007669"/>
    <property type="project" value="TreeGrafter"/>
</dbReference>
<dbReference type="eggNOG" id="COG0399">
    <property type="taxonomic scope" value="Bacteria"/>
</dbReference>
<dbReference type="SUPFAM" id="SSF53383">
    <property type="entry name" value="PLP-dependent transferases"/>
    <property type="match status" value="1"/>
</dbReference>
<dbReference type="AlphaFoldDB" id="F7ZJ76"/>
<organism evidence="5 6">
    <name type="scientific">Roseobacter litoralis (strain ATCC 49566 / DSM 6996 / JCM 21268 / NBRC 15278 / OCh 149)</name>
    <dbReference type="NCBI Taxonomy" id="391595"/>
    <lineage>
        <taxon>Bacteria</taxon>
        <taxon>Pseudomonadati</taxon>
        <taxon>Pseudomonadota</taxon>
        <taxon>Alphaproteobacteria</taxon>
        <taxon>Rhodobacterales</taxon>
        <taxon>Roseobacteraceae</taxon>
        <taxon>Roseobacter</taxon>
    </lineage>
</organism>
<dbReference type="InterPro" id="IPR000653">
    <property type="entry name" value="DegT/StrS_aminotransferase"/>
</dbReference>
<comment type="similarity">
    <text evidence="1 4">Belongs to the DegT/DnrJ/EryC1 family.</text>
</comment>
<dbReference type="Gene3D" id="3.90.1150.10">
    <property type="entry name" value="Aspartate Aminotransferase, domain 1"/>
    <property type="match status" value="1"/>
</dbReference>
<keyword evidence="5" id="KW-0808">Transferase</keyword>
<dbReference type="RefSeq" id="WP_013964190.1">
    <property type="nucleotide sequence ID" value="NC_015730.1"/>
</dbReference>
<dbReference type="Proteomes" id="UP000001353">
    <property type="component" value="Chromosome"/>
</dbReference>
<dbReference type="PIRSF" id="PIRSF000390">
    <property type="entry name" value="PLP_StrS"/>
    <property type="match status" value="1"/>
</dbReference>